<dbReference type="SMART" id="SM00751">
    <property type="entry name" value="BSD"/>
    <property type="match status" value="1"/>
</dbReference>
<sequence length="196" mass="22521">MDAAYSWLRRSVSSLRKTTSPSSTTTIATYAAAPYSNRSSENKLQEENEEEEKTYGITDQLIDFVKSFTLETFNNFSLPEEDESSCDGGNAGHLRRDLSDWQEKHAMLILTRVKELAQLRFQLCPRHLKERQFWRIYFSFVKSFVAEYELRAVQLAKLRLMRMGNETASNSSPCEVEMSEAKLVMPVETANSVHQS</sequence>
<proteinExistence type="predicted"/>
<dbReference type="OrthoDB" id="47923at2759"/>
<dbReference type="PANTHER" id="PTHR31923:SF3">
    <property type="entry name" value="BSD DOMAIN-CONTAINING PROTEIN"/>
    <property type="match status" value="1"/>
</dbReference>
<protein>
    <submittedName>
        <fullName evidence="2">BSD domain-containing protein</fullName>
    </submittedName>
</protein>
<keyword evidence="3" id="KW-1185">Reference proteome</keyword>
<reference evidence="2" key="1">
    <citation type="submission" date="2019-12" db="EMBL/GenBank/DDBJ databases">
        <authorList>
            <person name="Scholes J."/>
        </authorList>
    </citation>
    <scope>NUCLEOTIDE SEQUENCE</scope>
</reference>
<evidence type="ECO:0000313" key="2">
    <source>
        <dbReference type="EMBL" id="CAA0815267.1"/>
    </source>
</evidence>
<name>A0A9N7R6X8_STRHE</name>
<organism evidence="2 3">
    <name type="scientific">Striga hermonthica</name>
    <name type="common">Purple witchweed</name>
    <name type="synonym">Buchnera hermonthica</name>
    <dbReference type="NCBI Taxonomy" id="68872"/>
    <lineage>
        <taxon>Eukaryota</taxon>
        <taxon>Viridiplantae</taxon>
        <taxon>Streptophyta</taxon>
        <taxon>Embryophyta</taxon>
        <taxon>Tracheophyta</taxon>
        <taxon>Spermatophyta</taxon>
        <taxon>Magnoliopsida</taxon>
        <taxon>eudicotyledons</taxon>
        <taxon>Gunneridae</taxon>
        <taxon>Pentapetalae</taxon>
        <taxon>asterids</taxon>
        <taxon>lamiids</taxon>
        <taxon>Lamiales</taxon>
        <taxon>Orobanchaceae</taxon>
        <taxon>Buchnereae</taxon>
        <taxon>Striga</taxon>
    </lineage>
</organism>
<dbReference type="InterPro" id="IPR035925">
    <property type="entry name" value="BSD_dom_sf"/>
</dbReference>
<feature type="domain" description="BSD" evidence="1">
    <location>
        <begin position="100"/>
        <end position="145"/>
    </location>
</feature>
<comment type="caution">
    <text evidence="2">The sequence shown here is derived from an EMBL/GenBank/DDBJ whole genome shotgun (WGS) entry which is preliminary data.</text>
</comment>
<gene>
    <name evidence="2" type="ORF">SHERM_15302</name>
</gene>
<dbReference type="InterPro" id="IPR005607">
    <property type="entry name" value="BSD_dom"/>
</dbReference>
<dbReference type="Proteomes" id="UP001153555">
    <property type="component" value="Unassembled WGS sequence"/>
</dbReference>
<dbReference type="PROSITE" id="PS50858">
    <property type="entry name" value="BSD"/>
    <property type="match status" value="1"/>
</dbReference>
<dbReference type="SUPFAM" id="SSF140383">
    <property type="entry name" value="BSD domain-like"/>
    <property type="match status" value="1"/>
</dbReference>
<dbReference type="PANTHER" id="PTHR31923">
    <property type="entry name" value="BSD DOMAIN-CONTAINING PROTEIN"/>
    <property type="match status" value="1"/>
</dbReference>
<evidence type="ECO:0000313" key="3">
    <source>
        <dbReference type="Proteomes" id="UP001153555"/>
    </source>
</evidence>
<dbReference type="Gene3D" id="1.10.3970.10">
    <property type="entry name" value="BSD domain"/>
    <property type="match status" value="1"/>
</dbReference>
<evidence type="ECO:0000259" key="1">
    <source>
        <dbReference type="PROSITE" id="PS50858"/>
    </source>
</evidence>
<dbReference type="EMBL" id="CACSLK010012531">
    <property type="protein sequence ID" value="CAA0815267.1"/>
    <property type="molecule type" value="Genomic_DNA"/>
</dbReference>
<dbReference type="Pfam" id="PF03909">
    <property type="entry name" value="BSD"/>
    <property type="match status" value="1"/>
</dbReference>
<accession>A0A9N7R6X8</accession>
<dbReference type="AlphaFoldDB" id="A0A9N7R6X8"/>